<keyword evidence="5 8" id="KW-1133">Transmembrane helix</keyword>
<keyword evidence="4 8" id="KW-0812">Transmembrane</keyword>
<dbReference type="EMBL" id="WOSW01000005">
    <property type="protein sequence ID" value="NHO31810.1"/>
    <property type="molecule type" value="Genomic_DNA"/>
</dbReference>
<dbReference type="PROSITE" id="PS01219">
    <property type="entry name" value="AMMONIUM_TRANSP"/>
    <property type="match status" value="1"/>
</dbReference>
<protein>
    <recommendedName>
        <fullName evidence="8">Ammonium transporter</fullName>
    </recommendedName>
</protein>
<feature type="transmembrane region" description="Helical" evidence="8">
    <location>
        <begin position="225"/>
        <end position="248"/>
    </location>
</feature>
<feature type="transmembrane region" description="Helical" evidence="8">
    <location>
        <begin position="380"/>
        <end position="400"/>
    </location>
</feature>
<comment type="subcellular location">
    <subcellularLocation>
        <location evidence="8">Cell membrane</location>
        <topology evidence="8">Multi-pass membrane protein</topology>
    </subcellularLocation>
    <subcellularLocation>
        <location evidence="1">Membrane</location>
        <topology evidence="1">Multi-pass membrane protein</topology>
    </subcellularLocation>
</comment>
<evidence type="ECO:0000256" key="3">
    <source>
        <dbReference type="ARBA" id="ARBA00022448"/>
    </source>
</evidence>
<comment type="similarity">
    <text evidence="2 8">Belongs to the ammonia transporter channel (TC 1.A.11.2) family.</text>
</comment>
<dbReference type="PANTHER" id="PTHR43029">
    <property type="entry name" value="AMMONIUM TRANSPORTER MEP2"/>
    <property type="match status" value="1"/>
</dbReference>
<feature type="transmembrane region" description="Helical" evidence="8">
    <location>
        <begin position="293"/>
        <end position="313"/>
    </location>
</feature>
<feature type="transmembrane region" description="Helical" evidence="8">
    <location>
        <begin position="260"/>
        <end position="281"/>
    </location>
</feature>
<dbReference type="InterPro" id="IPR029020">
    <property type="entry name" value="Ammonium/urea_transptr"/>
</dbReference>
<evidence type="ECO:0000256" key="1">
    <source>
        <dbReference type="ARBA" id="ARBA00004141"/>
    </source>
</evidence>
<accession>A0ABX0K601</accession>
<dbReference type="Proteomes" id="UP000615326">
    <property type="component" value="Unassembled WGS sequence"/>
</dbReference>
<dbReference type="InterPro" id="IPR024041">
    <property type="entry name" value="NH4_transpt_AmtB-like_dom"/>
</dbReference>
<keyword evidence="3 8" id="KW-0813">Transport</keyword>
<feature type="transmembrane region" description="Helical" evidence="8">
    <location>
        <begin position="192"/>
        <end position="213"/>
    </location>
</feature>
<feature type="domain" description="Ammonium transporter AmtB-like" evidence="10">
    <location>
        <begin position="59"/>
        <end position="469"/>
    </location>
</feature>
<evidence type="ECO:0000256" key="4">
    <source>
        <dbReference type="ARBA" id="ARBA00022692"/>
    </source>
</evidence>
<keyword evidence="9" id="KW-0732">Signal</keyword>
<evidence type="ECO:0000259" key="10">
    <source>
        <dbReference type="Pfam" id="PF00909"/>
    </source>
</evidence>
<evidence type="ECO:0000256" key="8">
    <source>
        <dbReference type="RuleBase" id="RU362002"/>
    </source>
</evidence>
<feature type="transmembrane region" description="Helical" evidence="8">
    <location>
        <begin position="93"/>
        <end position="115"/>
    </location>
</feature>
<dbReference type="SUPFAM" id="SSF111352">
    <property type="entry name" value="Ammonium transporter"/>
    <property type="match status" value="1"/>
</dbReference>
<dbReference type="Gene3D" id="1.10.3430.10">
    <property type="entry name" value="Ammonium transporter AmtB like domains"/>
    <property type="match status" value="1"/>
</dbReference>
<name>A0ABX0K601_9PROT</name>
<feature type="signal peptide" evidence="9">
    <location>
        <begin position="1"/>
        <end position="46"/>
    </location>
</feature>
<dbReference type="PANTHER" id="PTHR43029:SF10">
    <property type="entry name" value="AMMONIUM TRANSPORTER MEP2"/>
    <property type="match status" value="1"/>
</dbReference>
<evidence type="ECO:0000313" key="11">
    <source>
        <dbReference type="EMBL" id="NHO31810.1"/>
    </source>
</evidence>
<evidence type="ECO:0000256" key="7">
    <source>
        <dbReference type="ARBA" id="ARBA00023177"/>
    </source>
</evidence>
<dbReference type="InterPro" id="IPR018047">
    <property type="entry name" value="Ammonium_transpt_CS"/>
</dbReference>
<evidence type="ECO:0000256" key="6">
    <source>
        <dbReference type="ARBA" id="ARBA00023136"/>
    </source>
</evidence>
<proteinExistence type="inferred from homology"/>
<feature type="chain" id="PRO_5046089280" description="Ammonium transporter" evidence="9">
    <location>
        <begin position="47"/>
        <end position="472"/>
    </location>
</feature>
<feature type="transmembrane region" description="Helical" evidence="8">
    <location>
        <begin position="62"/>
        <end position="81"/>
    </location>
</feature>
<dbReference type="InterPro" id="IPR001905">
    <property type="entry name" value="Ammonium_transpt"/>
</dbReference>
<reference evidence="11 12" key="1">
    <citation type="journal article" date="2020" name="Int. J. Syst. Evol. Microbiol.">
        <title>Novel acetic acid bacteria from cider fermentations: Acetobacter conturbans sp. nov. and Acetobacter fallax sp. nov.</title>
        <authorList>
            <person name="Sombolestani A.S."/>
            <person name="Cleenwerck I."/>
            <person name="Cnockaert M."/>
            <person name="Borremans W."/>
            <person name="Wieme A.D."/>
            <person name="De Vuyst L."/>
            <person name="Vandamme P."/>
        </authorList>
    </citation>
    <scope>NUCLEOTIDE SEQUENCE [LARGE SCALE GENOMIC DNA]</scope>
    <source>
        <strain evidence="11 12">LMG 1637</strain>
    </source>
</reference>
<keyword evidence="12" id="KW-1185">Reference proteome</keyword>
<evidence type="ECO:0000256" key="9">
    <source>
        <dbReference type="SAM" id="SignalP"/>
    </source>
</evidence>
<feature type="transmembrane region" description="Helical" evidence="8">
    <location>
        <begin position="325"/>
        <end position="344"/>
    </location>
</feature>
<feature type="transmembrane region" description="Helical" evidence="8">
    <location>
        <begin position="164"/>
        <end position="185"/>
    </location>
</feature>
<keyword evidence="6 8" id="KW-0472">Membrane</keyword>
<feature type="transmembrane region" description="Helical" evidence="8">
    <location>
        <begin position="420"/>
        <end position="442"/>
    </location>
</feature>
<gene>
    <name evidence="11" type="primary">amt</name>
    <name evidence="11" type="ORF">GOB84_04385</name>
</gene>
<evidence type="ECO:0000256" key="2">
    <source>
        <dbReference type="ARBA" id="ARBA00005887"/>
    </source>
</evidence>
<evidence type="ECO:0000256" key="5">
    <source>
        <dbReference type="ARBA" id="ARBA00022989"/>
    </source>
</evidence>
<comment type="caution">
    <text evidence="11">The sequence shown here is derived from an EMBL/GenBank/DDBJ whole genome shotgun (WGS) entry which is preliminary data.</text>
</comment>
<dbReference type="Pfam" id="PF00909">
    <property type="entry name" value="Ammonium_transp"/>
    <property type="match status" value="1"/>
</dbReference>
<sequence>MDIQFSSFAGRNPEQKNRMRLFPGMKTSAAGAALIAGLAAAIPAQAADAPPAIDSGDTAWMLVSTALVLMMTIPGLALFYAGMVRKKNVLSTVMQSFAICCIITVVWMIAGYSLAFSTGTPYIGGLSKAFLATIGDHISRGADVGFTLGADSPNATVMTIPESVFMTFQMTFAIITPALIAGAYAERMKFSSMCVFTILWSLLVYAPVAHWVWSPVGWLLGLGTLDFAGGTVVHINAGIAGLVCAIVLGKRRGLGTDDMAPFNLTYAVIGASLLWVGWFGFNAGSAVGANGRAGMAMATTQIAAAAAGVAWMLAEWVRTGKPTVLGIISGAVGGLVAITPAAGFVLPGGALIIGLVTGVVCYWSATTLKHMFSYDDSLDAFGVHGVGGIVGALLTGVLAYGPLSATDANPAGSPGSLHQLLIQAEAVGVTIVWCGVMTFILLKIVDAVLGLRVPAEAEQEGLDVALHGERIS</sequence>
<keyword evidence="7 8" id="KW-0924">Ammonia transport</keyword>
<organism evidence="11 12">
    <name type="scientific">Acetobacter fallax</name>
    <dbReference type="NCBI Taxonomy" id="1737473"/>
    <lineage>
        <taxon>Bacteria</taxon>
        <taxon>Pseudomonadati</taxon>
        <taxon>Pseudomonadota</taxon>
        <taxon>Alphaproteobacteria</taxon>
        <taxon>Acetobacterales</taxon>
        <taxon>Acetobacteraceae</taxon>
        <taxon>Acetobacter</taxon>
    </lineage>
</organism>
<feature type="transmembrane region" description="Helical" evidence="8">
    <location>
        <begin position="350"/>
        <end position="368"/>
    </location>
</feature>
<evidence type="ECO:0000313" key="12">
    <source>
        <dbReference type="Proteomes" id="UP000615326"/>
    </source>
</evidence>
<dbReference type="NCBIfam" id="TIGR00836">
    <property type="entry name" value="amt"/>
    <property type="match status" value="1"/>
</dbReference>